<evidence type="ECO:0000313" key="2">
    <source>
        <dbReference type="Proteomes" id="UP001157502"/>
    </source>
</evidence>
<dbReference type="Proteomes" id="UP001157502">
    <property type="component" value="Chromosome 3"/>
</dbReference>
<reference evidence="1" key="1">
    <citation type="submission" date="2021-05" db="EMBL/GenBank/DDBJ databases">
        <authorList>
            <person name="Pan Q."/>
            <person name="Jouanno E."/>
            <person name="Zahm M."/>
            <person name="Klopp C."/>
            <person name="Cabau C."/>
            <person name="Louis A."/>
            <person name="Berthelot C."/>
            <person name="Parey E."/>
            <person name="Roest Crollius H."/>
            <person name="Montfort J."/>
            <person name="Robinson-Rechavi M."/>
            <person name="Bouchez O."/>
            <person name="Lampietro C."/>
            <person name="Lopez Roques C."/>
            <person name="Donnadieu C."/>
            <person name="Postlethwait J."/>
            <person name="Bobe J."/>
            <person name="Dillon D."/>
            <person name="Chandos A."/>
            <person name="von Hippel F."/>
            <person name="Guiguen Y."/>
        </authorList>
    </citation>
    <scope>NUCLEOTIDE SEQUENCE</scope>
    <source>
        <strain evidence="1">YG-Jan2019</strain>
    </source>
</reference>
<keyword evidence="2" id="KW-1185">Reference proteome</keyword>
<gene>
    <name evidence="1" type="ORF">DPEC_G00031020</name>
</gene>
<name>A0ACC2HC43_DALPE</name>
<evidence type="ECO:0000313" key="1">
    <source>
        <dbReference type="EMBL" id="KAJ8013559.1"/>
    </source>
</evidence>
<sequence>MAAVGLRNWARALYKGKGPGVSVLLSQVRAASGTSKGMLPGAYPKTPEERAAAAKKYNMTVDEYEPMPDNGEGYGDYPKLPNKSQHERDPWYSWDHPDLRRNWGEPIHWDFDMYIRNRVDTSPSPVSWNTMCKQLFGFLGFMMLMFYLGEKFPSYQPVAPKQYPYNNLYLERGGDPEKPPEEVKHFELNILNNTLLNRGNSYPSKEDEAKGDPEDCPPSMESCPPPPHLPGSRYVRSAARRFGSLPTSNRLHSLVWVDFGAGEDGLGGRIIGGSENGTVTVYSPEAIVTSGAEAILGQSDKHTGPVRALDFNPFQSNLLASGANDSEIYIWDLNSFNNPMTPGTKSQPLEDISVVSWNRQVQHILASADPSGKAVVWDLRKNEPIIKISDHSNRMHCSGMLWHPEVATQLVLASEDDRLPVIQMWDLRFATSPLKVLENHTRGLLSIAWSQADPELLLSSAKDNRILCWNPNTGEVIYEMPTTNQWCFDVQWCPRNPALLSAASFDGRISVYSVMGGSLEAQQQSRADKISSSFDTMDPFGTGQVLPPLQVPQAPPQTTLVAPLKKPPKWVRRPVGASFGFGGKLITFESPRPPVQSPQTAPVPRQVFVSQVTTETEFLQRSRVLQTALESGSFSDYCQAKIHNAPTDSEQDIWRFLLVNFEDEARVKFLKLLGFSKDELERKISTCLGKNLQTNGHGVDANDLAEKMQLLSAQRSEESGETVESTQTPGSASPSDFFSQVTPQSQEKEKISFQIPVSADTDGLISQALLVGNFEGAVDLCLNDGRYAEAILLAISGGDELLQRTQRTYLDRQRSSVSMLISSVVTQNWRDIVQSCELENWKEALAALLTYAHPKQFAQLCDTLGSRLEAGGTVKCSLQACLCYICSGNIDKLVECWAYQKDCSSPLVLEDLVEKVMVLRKSIERLRNGEVAVNSPILADKLTQYASLLASQGSLATAMTYLPDTSDQACVVMLRNRLFHAQGGQAGGAHTPRSPYNRGNVTGDQPSPASTHATPVQPPLQKAQPPGLFHPSPPPVMPVVGQPQPPVVTPFTPHTPASTGPPPPSYGGLPPSSHGPPPGGLPRTGLRPAYPQHPAPAPGTGFPPFQPQLMPGGLDGPGLSSFSPRSTACSLSGPMPPPSSSAPGGLPTMPSPVLPPSSFHTGPMYPSGCQPHSQGPPAGPPPGLYPPPGPGYPQGGPGAPGIKSFSTPPVAPPPTGQEGWNDPPAVRGGPRKKKGVSENYTPPAPITAPVLGGFPMGGPHQPQGHPGMDLTRTQQVPPGAPHEPSVQLLQALPAERVEQREIPAEHMVLKQTFDSLVQRCQLAAQDPQTKRKLEDASKRLGYLYDKLREQTLSNNILGGLHEISRCVAGQDYQRGLEVHTAVVTSSNFSEIQAFMPILKVVMTIANKLGV</sequence>
<accession>A0ACC2HC43</accession>
<protein>
    <submittedName>
        <fullName evidence="1">Uncharacterized protein</fullName>
    </submittedName>
</protein>
<proteinExistence type="predicted"/>
<organism evidence="1 2">
    <name type="scientific">Dallia pectoralis</name>
    <name type="common">Alaska blackfish</name>
    <dbReference type="NCBI Taxonomy" id="75939"/>
    <lineage>
        <taxon>Eukaryota</taxon>
        <taxon>Metazoa</taxon>
        <taxon>Chordata</taxon>
        <taxon>Craniata</taxon>
        <taxon>Vertebrata</taxon>
        <taxon>Euteleostomi</taxon>
        <taxon>Actinopterygii</taxon>
        <taxon>Neopterygii</taxon>
        <taxon>Teleostei</taxon>
        <taxon>Protacanthopterygii</taxon>
        <taxon>Esociformes</taxon>
        <taxon>Umbridae</taxon>
        <taxon>Dallia</taxon>
    </lineage>
</organism>
<comment type="caution">
    <text evidence="1">The sequence shown here is derived from an EMBL/GenBank/DDBJ whole genome shotgun (WGS) entry which is preliminary data.</text>
</comment>
<dbReference type="EMBL" id="CM055730">
    <property type="protein sequence ID" value="KAJ8013559.1"/>
    <property type="molecule type" value="Genomic_DNA"/>
</dbReference>